<dbReference type="SUPFAM" id="SSF52833">
    <property type="entry name" value="Thioredoxin-like"/>
    <property type="match status" value="1"/>
</dbReference>
<name>A0ABV9T1M5_9BACT</name>
<proteinExistence type="predicted"/>
<dbReference type="InterPro" id="IPR036249">
    <property type="entry name" value="Thioredoxin-like_sf"/>
</dbReference>
<dbReference type="Gene3D" id="3.40.30.10">
    <property type="entry name" value="Glutaredoxin"/>
    <property type="match status" value="1"/>
</dbReference>
<reference evidence="2" key="1">
    <citation type="journal article" date="2019" name="Int. J. Syst. Evol. Microbiol.">
        <title>The Global Catalogue of Microorganisms (GCM) 10K type strain sequencing project: providing services to taxonomists for standard genome sequencing and annotation.</title>
        <authorList>
            <consortium name="The Broad Institute Genomics Platform"/>
            <consortium name="The Broad Institute Genome Sequencing Center for Infectious Disease"/>
            <person name="Wu L."/>
            <person name="Ma J."/>
        </authorList>
    </citation>
    <scope>NUCLEOTIDE SEQUENCE [LARGE SCALE GENOMIC DNA]</scope>
    <source>
        <strain evidence="2">CGMCC 4.7466</strain>
    </source>
</reference>
<dbReference type="EMBL" id="JBHSJJ010000006">
    <property type="protein sequence ID" value="MFC4872518.1"/>
    <property type="molecule type" value="Genomic_DNA"/>
</dbReference>
<protein>
    <submittedName>
        <fullName evidence="1">Uncharacterized protein</fullName>
    </submittedName>
</protein>
<evidence type="ECO:0000313" key="1">
    <source>
        <dbReference type="EMBL" id="MFC4872518.1"/>
    </source>
</evidence>
<sequence>MISNDHNTTIIRLNIAFPDLMVKTYHGNVRLKSLVKNQRAIVYTNPIDLIPGTEEEKMQLMESLEALKKLNCLLIGFSRRTFKDHLTSLNWVNSYLKEDLVFPIFFQPGQFDENLKNYFPTDGEEIVDPVYFVENNGMTKIMLNGKNKNNRRLTKVLDIAGRLVLSDQQFSPHAPEKVEN</sequence>
<comment type="caution">
    <text evidence="1">The sequence shown here is derived from an EMBL/GenBank/DDBJ whole genome shotgun (WGS) entry which is preliminary data.</text>
</comment>
<dbReference type="Proteomes" id="UP001595818">
    <property type="component" value="Unassembled WGS sequence"/>
</dbReference>
<evidence type="ECO:0000313" key="2">
    <source>
        <dbReference type="Proteomes" id="UP001595818"/>
    </source>
</evidence>
<organism evidence="1 2">
    <name type="scientific">Negadavirga shengliensis</name>
    <dbReference type="NCBI Taxonomy" id="1389218"/>
    <lineage>
        <taxon>Bacteria</taxon>
        <taxon>Pseudomonadati</taxon>
        <taxon>Bacteroidota</taxon>
        <taxon>Cytophagia</taxon>
        <taxon>Cytophagales</taxon>
        <taxon>Cyclobacteriaceae</taxon>
        <taxon>Negadavirga</taxon>
    </lineage>
</organism>
<gene>
    <name evidence="1" type="ORF">ACFPFU_12535</name>
</gene>
<dbReference type="RefSeq" id="WP_377064975.1">
    <property type="nucleotide sequence ID" value="NZ_JBHSJJ010000006.1"/>
</dbReference>
<keyword evidence="2" id="KW-1185">Reference proteome</keyword>
<accession>A0ABV9T1M5</accession>